<dbReference type="GO" id="GO:0007015">
    <property type="term" value="P:actin filament organization"/>
    <property type="evidence" value="ECO:0007669"/>
    <property type="project" value="TreeGrafter"/>
</dbReference>
<comment type="catalytic activity">
    <reaction evidence="8">
        <text>L-seryl-[protein] + ATP = O-phospho-L-seryl-[protein] + ADP + H(+)</text>
        <dbReference type="Rhea" id="RHEA:17989"/>
        <dbReference type="Rhea" id="RHEA-COMP:9863"/>
        <dbReference type="Rhea" id="RHEA-COMP:11604"/>
        <dbReference type="ChEBI" id="CHEBI:15378"/>
        <dbReference type="ChEBI" id="CHEBI:29999"/>
        <dbReference type="ChEBI" id="CHEBI:30616"/>
        <dbReference type="ChEBI" id="CHEBI:83421"/>
        <dbReference type="ChEBI" id="CHEBI:456216"/>
        <dbReference type="EC" id="2.7.11.1"/>
    </reaction>
</comment>
<dbReference type="OrthoDB" id="2018507at2759"/>
<gene>
    <name evidence="11" type="primary">SPOSA6832_03647</name>
</gene>
<dbReference type="GO" id="GO:0004674">
    <property type="term" value="F:protein serine/threonine kinase activity"/>
    <property type="evidence" value="ECO:0007669"/>
    <property type="project" value="UniProtKB-KW"/>
</dbReference>
<feature type="compositionally biased region" description="Basic and acidic residues" evidence="9">
    <location>
        <begin position="861"/>
        <end position="871"/>
    </location>
</feature>
<sequence>MAYASRSFPAPPQPYASPVAAAPSYPAAAPRSAAAAPPHQPTPTVNVPPGTLPPGTVVNVGDYQVVVERFLSEGGFAHVYLANSSVPLPRGSPTATTKHVLKRMAVPDKQGVEEVGREVEVMRQLKNHPKIVNMIEASVADLPGGVDGSKGYEIYILMEWCPALMKQHTGGGIIDMMNTRLQNRLTESEILKIFADTVEAVAHMHYQSPPLIHRDLKVENILLTPPQTYKLCDFGSTTKPLPREKVPTAVEGIQKIEMEINRTTTLQYRAPELVDVWGRKGFDEKIDIWALGVLLYKLCYYTTPFEEHGPLAILNAQYKFPPYPAYSPSIRSLIAAMLQERASTRPNIYQVHEMVCRLRGVAVRLENVRSPPSLPCLPGSRADEKWWCQKYALIPSATGASLSRTHSLTALSRTGASSSSMPGSPLSNILSTTSPALGAPTSPGAALGLQGLAETVAPMRRGRPSKGPGVGAKVGVEARQVRTGLATVGAEGAHEGQGRGISGGGDGSGWKSFGEGEGETLLVGSTSPAFAGAGAGGGFGDAFALSSSLPSVSKAPDIPLETSVEMPSNMAMFAELVPSPPAGRERAASPMDLLRRQKDKKQAQQQQDEVDAERRRFESTFPPVEDELVGFPAHPPKVTPTAQSPVPPPVSGMPSLLTGESGPPLPRRPPGVSSPDPSPLEPPAPQSGPALPAPISASKKPELVSRYSQTSPQLMASWRNGSSATTSSGGAKSASTSTNGTLSGLRQSSIPQLELSHPSPSPEPPTATNGKVKAPSFDLLGDEDESNMDAFAPRPLSSASRSPTTPASPAQQVVSSPPPLRSPSPELAPAQSPSSSLSGNVASKRMSFLDSPTISTASLGGEEKKEREKFRPTRRSSVGLTLGMGMGKEGQGGADRKGEGEGKEEERKKVEERFPPLPEKVSQPPAKNEMEQWEQLVEKEEADDSSDDEPTPEVTPAPAAIDKPAFEAADEEDFAPRPVPRPKFGAAAGSLSVATSELTLSTSPSPLNSTYTSPAPVPLSAASRTTSSSSEGGGGGGIDLGPALASIRKFAPEGNGALPTPPVDSFAPLSSSFTPPASSSITTTSTAPSFIPPQPKPPTSRSPPLLAPKPQSSSRKTAINSLVSRYEGLGTSLTGGPPPIGSKPVGLRKDSTGSGGGTTRDAVRPQQLPQWSGSAVGAGAASPDALGHRSAAPPVREQPLVRSPPASISSPPPLSLPTSSSSTTPTAASAFVPATVTRVPFKPVPPPPGSPASSSRAGGGGGGGVTAPPKQEGEQEERFAGVSSMKSRWESMAASKANEATQGAARGRGARKEWAAI</sequence>
<organism evidence="11 12">
    <name type="scientific">Sporidiobolus salmonicolor</name>
    <name type="common">Yeast-like fungus</name>
    <name type="synonym">Sporobolomyces salmonicolor</name>
    <dbReference type="NCBI Taxonomy" id="5005"/>
    <lineage>
        <taxon>Eukaryota</taxon>
        <taxon>Fungi</taxon>
        <taxon>Dikarya</taxon>
        <taxon>Basidiomycota</taxon>
        <taxon>Pucciniomycotina</taxon>
        <taxon>Microbotryomycetes</taxon>
        <taxon>Sporidiobolales</taxon>
        <taxon>Sporidiobolaceae</taxon>
        <taxon>Sporobolomyces</taxon>
    </lineage>
</organism>
<feature type="compositionally biased region" description="Basic and acidic residues" evidence="9">
    <location>
        <begin position="894"/>
        <end position="914"/>
    </location>
</feature>
<accession>A0A0D6EQN9</accession>
<dbReference type="GO" id="GO:0005737">
    <property type="term" value="C:cytoplasm"/>
    <property type="evidence" value="ECO:0007669"/>
    <property type="project" value="TreeGrafter"/>
</dbReference>
<evidence type="ECO:0000256" key="2">
    <source>
        <dbReference type="ARBA" id="ARBA00022527"/>
    </source>
</evidence>
<dbReference type="EC" id="2.7.11.1" evidence="1"/>
<evidence type="ECO:0000256" key="8">
    <source>
        <dbReference type="ARBA" id="ARBA00048679"/>
    </source>
</evidence>
<protein>
    <recommendedName>
        <fullName evidence="1">non-specific serine/threonine protein kinase</fullName>
        <ecNumber evidence="1">2.7.11.1</ecNumber>
    </recommendedName>
</protein>
<dbReference type="PROSITE" id="PS50011">
    <property type="entry name" value="PROTEIN_KINASE_DOM"/>
    <property type="match status" value="1"/>
</dbReference>
<keyword evidence="12" id="KW-1185">Reference proteome</keyword>
<feature type="compositionally biased region" description="Gly residues" evidence="9">
    <location>
        <begin position="882"/>
        <end position="893"/>
    </location>
</feature>
<feature type="compositionally biased region" description="Low complexity" evidence="9">
    <location>
        <begin position="823"/>
        <end position="838"/>
    </location>
</feature>
<dbReference type="SUPFAM" id="SSF56112">
    <property type="entry name" value="Protein kinase-like (PK-like)"/>
    <property type="match status" value="1"/>
</dbReference>
<evidence type="ECO:0000256" key="4">
    <source>
        <dbReference type="ARBA" id="ARBA00022741"/>
    </source>
</evidence>
<evidence type="ECO:0000256" key="3">
    <source>
        <dbReference type="ARBA" id="ARBA00022679"/>
    </source>
</evidence>
<dbReference type="PROSITE" id="PS00108">
    <property type="entry name" value="PROTEIN_KINASE_ST"/>
    <property type="match status" value="1"/>
</dbReference>
<evidence type="ECO:0000313" key="11">
    <source>
        <dbReference type="EMBL" id="CEQ41890.1"/>
    </source>
</evidence>
<comment type="catalytic activity">
    <reaction evidence="7">
        <text>L-threonyl-[protein] + ATP = O-phospho-L-threonyl-[protein] + ADP + H(+)</text>
        <dbReference type="Rhea" id="RHEA:46608"/>
        <dbReference type="Rhea" id="RHEA-COMP:11060"/>
        <dbReference type="Rhea" id="RHEA-COMP:11605"/>
        <dbReference type="ChEBI" id="CHEBI:15378"/>
        <dbReference type="ChEBI" id="CHEBI:30013"/>
        <dbReference type="ChEBI" id="CHEBI:30616"/>
        <dbReference type="ChEBI" id="CHEBI:61977"/>
        <dbReference type="ChEBI" id="CHEBI:456216"/>
        <dbReference type="EC" id="2.7.11.1"/>
    </reaction>
</comment>
<evidence type="ECO:0000313" key="12">
    <source>
        <dbReference type="Proteomes" id="UP000243876"/>
    </source>
</evidence>
<feature type="compositionally biased region" description="Polar residues" evidence="9">
    <location>
        <begin position="1110"/>
        <end position="1123"/>
    </location>
</feature>
<dbReference type="Pfam" id="PF00069">
    <property type="entry name" value="Pkinase"/>
    <property type="match status" value="1"/>
</dbReference>
<name>A0A0D6EQN9_SPOSA</name>
<feature type="region of interest" description="Disordered" evidence="9">
    <location>
        <begin position="1"/>
        <end position="50"/>
    </location>
</feature>
<feature type="compositionally biased region" description="Pro residues" evidence="9">
    <location>
        <begin position="676"/>
        <end position="686"/>
    </location>
</feature>
<dbReference type="EMBL" id="CENE01000018">
    <property type="protein sequence ID" value="CEQ41890.1"/>
    <property type="molecule type" value="Genomic_DNA"/>
</dbReference>
<evidence type="ECO:0000256" key="9">
    <source>
        <dbReference type="SAM" id="MobiDB-lite"/>
    </source>
</evidence>
<evidence type="ECO:0000259" key="10">
    <source>
        <dbReference type="PROSITE" id="PS50011"/>
    </source>
</evidence>
<feature type="region of interest" description="Disordered" evidence="9">
    <location>
        <begin position="491"/>
        <end position="520"/>
    </location>
</feature>
<feature type="compositionally biased region" description="Low complexity" evidence="9">
    <location>
        <begin position="1065"/>
        <end position="1089"/>
    </location>
</feature>
<dbReference type="Proteomes" id="UP000243876">
    <property type="component" value="Unassembled WGS sequence"/>
</dbReference>
<evidence type="ECO:0000256" key="1">
    <source>
        <dbReference type="ARBA" id="ARBA00012513"/>
    </source>
</evidence>
<dbReference type="PANTHER" id="PTHR22967">
    <property type="entry name" value="SERINE/THREONINE PROTEIN KINASE"/>
    <property type="match status" value="1"/>
</dbReference>
<evidence type="ECO:0000256" key="7">
    <source>
        <dbReference type="ARBA" id="ARBA00047899"/>
    </source>
</evidence>
<reference evidence="12" key="1">
    <citation type="submission" date="2015-02" db="EMBL/GenBank/DDBJ databases">
        <authorList>
            <person name="Gon?alves P."/>
        </authorList>
    </citation>
    <scope>NUCLEOTIDE SEQUENCE [LARGE SCALE GENOMIC DNA]</scope>
</reference>
<dbReference type="InterPro" id="IPR011009">
    <property type="entry name" value="Kinase-like_dom_sf"/>
</dbReference>
<feature type="compositionally biased region" description="Low complexity" evidence="9">
    <location>
        <begin position="16"/>
        <end position="50"/>
    </location>
</feature>
<dbReference type="GO" id="GO:0005524">
    <property type="term" value="F:ATP binding"/>
    <property type="evidence" value="ECO:0007669"/>
    <property type="project" value="UniProtKB-KW"/>
</dbReference>
<keyword evidence="6" id="KW-0067">ATP-binding</keyword>
<evidence type="ECO:0000256" key="6">
    <source>
        <dbReference type="ARBA" id="ARBA00022840"/>
    </source>
</evidence>
<feature type="domain" description="Protein kinase" evidence="10">
    <location>
        <begin position="65"/>
        <end position="355"/>
    </location>
</feature>
<dbReference type="SMART" id="SM00220">
    <property type="entry name" value="S_TKc"/>
    <property type="match status" value="1"/>
</dbReference>
<keyword evidence="5" id="KW-0418">Kinase</keyword>
<dbReference type="InterPro" id="IPR008271">
    <property type="entry name" value="Ser/Thr_kinase_AS"/>
</dbReference>
<dbReference type="InterPro" id="IPR000719">
    <property type="entry name" value="Prot_kinase_dom"/>
</dbReference>
<feature type="compositionally biased region" description="Low complexity" evidence="9">
    <location>
        <begin position="721"/>
        <end position="741"/>
    </location>
</feature>
<keyword evidence="4" id="KW-0547">Nucleotide-binding</keyword>
<proteinExistence type="predicted"/>
<dbReference type="Gene3D" id="1.10.510.10">
    <property type="entry name" value="Transferase(Phosphotransferase) domain 1"/>
    <property type="match status" value="1"/>
</dbReference>
<feature type="compositionally biased region" description="Low complexity" evidence="9">
    <location>
        <begin position="1172"/>
        <end position="1182"/>
    </location>
</feature>
<feature type="compositionally biased region" description="Low complexity" evidence="9">
    <location>
        <begin position="790"/>
        <end position="815"/>
    </location>
</feature>
<feature type="compositionally biased region" description="Gly residues" evidence="9">
    <location>
        <begin position="498"/>
        <end position="508"/>
    </location>
</feature>
<keyword evidence="3" id="KW-0808">Transferase</keyword>
<dbReference type="PANTHER" id="PTHR22967:SF57">
    <property type="entry name" value="AUXILIN, ISOFORM A-RELATED"/>
    <property type="match status" value="1"/>
</dbReference>
<feature type="compositionally biased region" description="Acidic residues" evidence="9">
    <location>
        <begin position="940"/>
        <end position="951"/>
    </location>
</feature>
<feature type="compositionally biased region" description="Low complexity" evidence="9">
    <location>
        <begin position="1216"/>
        <end position="1230"/>
    </location>
</feature>
<feature type="region of interest" description="Disordered" evidence="9">
    <location>
        <begin position="595"/>
        <end position="1317"/>
    </location>
</feature>
<dbReference type="GO" id="GO:0000147">
    <property type="term" value="P:actin cortical patch assembly"/>
    <property type="evidence" value="ECO:0007669"/>
    <property type="project" value="TreeGrafter"/>
</dbReference>
<evidence type="ECO:0000256" key="5">
    <source>
        <dbReference type="ARBA" id="ARBA00022777"/>
    </source>
</evidence>
<feature type="compositionally biased region" description="Low complexity" evidence="9">
    <location>
        <begin position="995"/>
        <end position="1030"/>
    </location>
</feature>
<feature type="compositionally biased region" description="Pro residues" evidence="9">
    <location>
        <begin position="1090"/>
        <end position="1107"/>
    </location>
</feature>
<keyword evidence="2" id="KW-0723">Serine/threonine-protein kinase</keyword>